<comment type="caution">
    <text evidence="2">The sequence shown here is derived from an EMBL/GenBank/DDBJ whole genome shotgun (WGS) entry which is preliminary data.</text>
</comment>
<dbReference type="InterPro" id="IPR024344">
    <property type="entry name" value="MDMPI_metal-binding"/>
</dbReference>
<dbReference type="AlphaFoldDB" id="A0A9W6CXM0"/>
<name>A0A9W6CXM0_9MICO</name>
<protein>
    <recommendedName>
        <fullName evidence="1">Mycothiol-dependent maleylpyruvate isomerase metal-binding domain-containing protein</fullName>
    </recommendedName>
</protein>
<organism evidence="2 3">
    <name type="scientific">Agromyces rhizosphaerae</name>
    <dbReference type="NCBI Taxonomy" id="88374"/>
    <lineage>
        <taxon>Bacteria</taxon>
        <taxon>Bacillati</taxon>
        <taxon>Actinomycetota</taxon>
        <taxon>Actinomycetes</taxon>
        <taxon>Micrococcales</taxon>
        <taxon>Microbacteriaceae</taxon>
        <taxon>Agromyces</taxon>
    </lineage>
</organism>
<dbReference type="EMBL" id="BSDP01000001">
    <property type="protein sequence ID" value="GLI27174.1"/>
    <property type="molecule type" value="Genomic_DNA"/>
</dbReference>
<evidence type="ECO:0000313" key="2">
    <source>
        <dbReference type="EMBL" id="GLI27174.1"/>
    </source>
</evidence>
<keyword evidence="3" id="KW-1185">Reference proteome</keyword>
<dbReference type="PANTHER" id="PTHR40758:SF1">
    <property type="entry name" value="CONSERVED PROTEIN"/>
    <property type="match status" value="1"/>
</dbReference>
<dbReference type="GO" id="GO:0005886">
    <property type="term" value="C:plasma membrane"/>
    <property type="evidence" value="ECO:0007669"/>
    <property type="project" value="TreeGrafter"/>
</dbReference>
<evidence type="ECO:0000259" key="1">
    <source>
        <dbReference type="Pfam" id="PF11716"/>
    </source>
</evidence>
<dbReference type="Pfam" id="PF11716">
    <property type="entry name" value="MDMPI_N"/>
    <property type="match status" value="1"/>
</dbReference>
<gene>
    <name evidence="2" type="ORF">ARHIZOSPH14_14160</name>
</gene>
<dbReference type="GO" id="GO:0046872">
    <property type="term" value="F:metal ion binding"/>
    <property type="evidence" value="ECO:0007669"/>
    <property type="project" value="InterPro"/>
</dbReference>
<dbReference type="Proteomes" id="UP001144396">
    <property type="component" value="Unassembled WGS sequence"/>
</dbReference>
<accession>A0A9W6CXM0</accession>
<dbReference type="PANTHER" id="PTHR40758">
    <property type="entry name" value="CONSERVED PROTEIN"/>
    <property type="match status" value="1"/>
</dbReference>
<proteinExistence type="predicted"/>
<feature type="domain" description="Mycothiol-dependent maleylpyruvate isomerase metal-binding" evidence="1">
    <location>
        <begin position="21"/>
        <end position="138"/>
    </location>
</feature>
<evidence type="ECO:0000313" key="3">
    <source>
        <dbReference type="Proteomes" id="UP001144396"/>
    </source>
</evidence>
<sequence length="271" mass="29027">MTGILRREIEAAAAPAFARATRTMSEAFGAEAEGIDPAAPVQSAIWPTAGEMIDHLGQIQRWATEVVRTGRAADRAAHARPEASDRIAWYAEGAAGLADALDRTDPARECWTFLGTGRTAFWNRRMAHEARKHLWDLRTALAPAPHVPETGGPAMLADAIDELYAVFLTRTLASTGLDPLPGTLVLRSIDVPAAWTITPDWAVTRHPTAEATSVGDAAGDGPDASTVLRAALGDLLLFVWERARPSSLPDRFRVLGDPATVVAYMASPVHP</sequence>
<reference evidence="2" key="1">
    <citation type="submission" date="2022-12" db="EMBL/GenBank/DDBJ databases">
        <title>Reference genome sequencing for broad-spectrum identification of bacterial and archaeal isolates by mass spectrometry.</title>
        <authorList>
            <person name="Sekiguchi Y."/>
            <person name="Tourlousse D.M."/>
        </authorList>
    </citation>
    <scope>NUCLEOTIDE SEQUENCE</scope>
    <source>
        <strain evidence="2">14</strain>
    </source>
</reference>
<dbReference type="RefSeq" id="WP_281883491.1">
    <property type="nucleotide sequence ID" value="NZ_BSDP01000001.1"/>
</dbReference>